<dbReference type="RefSeq" id="WP_127735950.1">
    <property type="nucleotide sequence ID" value="NZ_CP102589.1"/>
</dbReference>
<name>A0A437KH16_9BACI</name>
<evidence type="ECO:0000313" key="3">
    <source>
        <dbReference type="Proteomes" id="UP000288024"/>
    </source>
</evidence>
<keyword evidence="1" id="KW-0472">Membrane</keyword>
<keyword evidence="1" id="KW-1133">Transmembrane helix</keyword>
<feature type="transmembrane region" description="Helical" evidence="1">
    <location>
        <begin position="32"/>
        <end position="52"/>
    </location>
</feature>
<dbReference type="AlphaFoldDB" id="A0A437KH16"/>
<evidence type="ECO:0000313" key="2">
    <source>
        <dbReference type="EMBL" id="RVT67576.1"/>
    </source>
</evidence>
<keyword evidence="1" id="KW-0812">Transmembrane</keyword>
<proteinExistence type="predicted"/>
<organism evidence="2 3">
    <name type="scientific">Niallia taxi</name>
    <dbReference type="NCBI Taxonomy" id="2499688"/>
    <lineage>
        <taxon>Bacteria</taxon>
        <taxon>Bacillati</taxon>
        <taxon>Bacillota</taxon>
        <taxon>Bacilli</taxon>
        <taxon>Bacillales</taxon>
        <taxon>Bacillaceae</taxon>
        <taxon>Niallia</taxon>
    </lineage>
</organism>
<sequence length="63" mass="7000">MRYIITIFWTFLLAQMLTYVISSMNGTTYSFSTGVVLAAVFSIVIFLLAAVLPNEPSHEEGSH</sequence>
<dbReference type="InterPro" id="IPR021324">
    <property type="entry name" value="DUF2929"/>
</dbReference>
<keyword evidence="3" id="KW-1185">Reference proteome</keyword>
<comment type="caution">
    <text evidence="2">The sequence shown here is derived from an EMBL/GenBank/DDBJ whole genome shotgun (WGS) entry which is preliminary data.</text>
</comment>
<dbReference type="GeneID" id="87615759"/>
<gene>
    <name evidence="2" type="ORF">EM808_03600</name>
</gene>
<dbReference type="Proteomes" id="UP000288024">
    <property type="component" value="Unassembled WGS sequence"/>
</dbReference>
<evidence type="ECO:0000256" key="1">
    <source>
        <dbReference type="SAM" id="Phobius"/>
    </source>
</evidence>
<dbReference type="Pfam" id="PF11151">
    <property type="entry name" value="DUF2929"/>
    <property type="match status" value="1"/>
</dbReference>
<protein>
    <submittedName>
        <fullName evidence="2">DUF2929 family protein</fullName>
    </submittedName>
</protein>
<reference evidence="2 3" key="1">
    <citation type="submission" date="2019-01" db="EMBL/GenBank/DDBJ databases">
        <title>Bacillus sp. M5HDSG1-1, whole genome shotgun sequence.</title>
        <authorList>
            <person name="Tuo L."/>
        </authorList>
    </citation>
    <scope>NUCLEOTIDE SEQUENCE [LARGE SCALE GENOMIC DNA]</scope>
    <source>
        <strain evidence="2 3">M5HDSG1-1</strain>
    </source>
</reference>
<accession>A0A437KH16</accession>
<dbReference type="EMBL" id="RZTZ01000001">
    <property type="protein sequence ID" value="RVT67576.1"/>
    <property type="molecule type" value="Genomic_DNA"/>
</dbReference>